<organism evidence="2 3">
    <name type="scientific">Streptomyces yunnanensis</name>
    <dbReference type="NCBI Taxonomy" id="156453"/>
    <lineage>
        <taxon>Bacteria</taxon>
        <taxon>Bacillati</taxon>
        <taxon>Actinomycetota</taxon>
        <taxon>Actinomycetes</taxon>
        <taxon>Kitasatosporales</taxon>
        <taxon>Streptomycetaceae</taxon>
        <taxon>Streptomyces</taxon>
    </lineage>
</organism>
<dbReference type="Proteomes" id="UP001218629">
    <property type="component" value="Chromosome"/>
</dbReference>
<protein>
    <recommendedName>
        <fullName evidence="4">Small secreted protein</fullName>
    </recommendedName>
</protein>
<name>A0ABY8A4X3_9ACTN</name>
<evidence type="ECO:0000313" key="3">
    <source>
        <dbReference type="Proteomes" id="UP001218629"/>
    </source>
</evidence>
<reference evidence="2 3" key="1">
    <citation type="submission" date="2022-03" db="EMBL/GenBank/DDBJ databases">
        <title>Streptomyces yunnanensis P86,complete genome.</title>
        <authorList>
            <person name="Chen S."/>
            <person name="Zhang Q."/>
        </authorList>
    </citation>
    <scope>NUCLEOTIDE SEQUENCE [LARGE SCALE GENOMIC DNA]</scope>
    <source>
        <strain evidence="2 3">P86</strain>
    </source>
</reference>
<gene>
    <name evidence="2" type="ORF">MOV08_12490</name>
</gene>
<evidence type="ECO:0000313" key="2">
    <source>
        <dbReference type="EMBL" id="WEB40014.1"/>
    </source>
</evidence>
<dbReference type="EMBL" id="CP095749">
    <property type="protein sequence ID" value="WEB40014.1"/>
    <property type="molecule type" value="Genomic_DNA"/>
</dbReference>
<evidence type="ECO:0000256" key="1">
    <source>
        <dbReference type="SAM" id="MobiDB-lite"/>
    </source>
</evidence>
<sequence>MTEHYGPSEPSEESSTMHASVTREGPLRGKWRSVTRAAVALALVVPAAFSMAACENSPQKALDRGDTCLKILDVALFDPHPKDAAAAEKDVQDRADRLDELAMQTDDAKLRKAAQDTAKELRGTTLKERTPGSVTEYLAGQNKRLKKLRGTCTSVGDYL</sequence>
<dbReference type="RefSeq" id="WP_275307519.1">
    <property type="nucleotide sequence ID" value="NZ_CP095749.1"/>
</dbReference>
<accession>A0ABY8A4X3</accession>
<evidence type="ECO:0008006" key="4">
    <source>
        <dbReference type="Google" id="ProtNLM"/>
    </source>
</evidence>
<feature type="region of interest" description="Disordered" evidence="1">
    <location>
        <begin position="1"/>
        <end position="26"/>
    </location>
</feature>
<keyword evidence="3" id="KW-1185">Reference proteome</keyword>
<proteinExistence type="predicted"/>